<dbReference type="EnsemblMetazoa" id="PPA37037.1">
    <property type="protein sequence ID" value="PPA37037.1"/>
    <property type="gene ID" value="WBGene00275406"/>
</dbReference>
<proteinExistence type="predicted"/>
<sequence>MNLPVLLLSLILVFTSTTATMRTKVTRFPPITRTTLPVCDYFRNNHRLCMCNTYKRIGPYCAQMEEAAVLFNCGKF</sequence>
<evidence type="ECO:0000313" key="1">
    <source>
        <dbReference type="EnsemblMetazoa" id="PPA37037.1"/>
    </source>
</evidence>
<organism evidence="1 2">
    <name type="scientific">Pristionchus pacificus</name>
    <name type="common">Parasitic nematode worm</name>
    <dbReference type="NCBI Taxonomy" id="54126"/>
    <lineage>
        <taxon>Eukaryota</taxon>
        <taxon>Metazoa</taxon>
        <taxon>Ecdysozoa</taxon>
        <taxon>Nematoda</taxon>
        <taxon>Chromadorea</taxon>
        <taxon>Rhabditida</taxon>
        <taxon>Rhabditina</taxon>
        <taxon>Diplogasteromorpha</taxon>
        <taxon>Diplogasteroidea</taxon>
        <taxon>Neodiplogasteridae</taxon>
        <taxon>Pristionchus</taxon>
    </lineage>
</organism>
<keyword evidence="2" id="KW-1185">Reference proteome</keyword>
<protein>
    <submittedName>
        <fullName evidence="1">Uncharacterized protein</fullName>
    </submittedName>
</protein>
<reference evidence="1" key="2">
    <citation type="submission" date="2022-06" db="UniProtKB">
        <authorList>
            <consortium name="EnsemblMetazoa"/>
        </authorList>
    </citation>
    <scope>IDENTIFICATION</scope>
    <source>
        <strain evidence="1">PS312</strain>
    </source>
</reference>
<name>A0A454XRI5_PRIPA</name>
<accession>A0A8R1UNX2</accession>
<gene>
    <name evidence="1" type="primary">WBGene00275406</name>
</gene>
<accession>A0A454XRI5</accession>
<evidence type="ECO:0000313" key="2">
    <source>
        <dbReference type="Proteomes" id="UP000005239"/>
    </source>
</evidence>
<dbReference type="AlphaFoldDB" id="A0A454XRI5"/>
<dbReference type="Proteomes" id="UP000005239">
    <property type="component" value="Unassembled WGS sequence"/>
</dbReference>
<reference evidence="2" key="1">
    <citation type="journal article" date="2008" name="Nat. Genet.">
        <title>The Pristionchus pacificus genome provides a unique perspective on nematode lifestyle and parasitism.</title>
        <authorList>
            <person name="Dieterich C."/>
            <person name="Clifton S.W."/>
            <person name="Schuster L.N."/>
            <person name="Chinwalla A."/>
            <person name="Delehaunty K."/>
            <person name="Dinkelacker I."/>
            <person name="Fulton L."/>
            <person name="Fulton R."/>
            <person name="Godfrey J."/>
            <person name="Minx P."/>
            <person name="Mitreva M."/>
            <person name="Roeseler W."/>
            <person name="Tian H."/>
            <person name="Witte H."/>
            <person name="Yang S.P."/>
            <person name="Wilson R.K."/>
            <person name="Sommer R.J."/>
        </authorList>
    </citation>
    <scope>NUCLEOTIDE SEQUENCE [LARGE SCALE GENOMIC DNA]</scope>
    <source>
        <strain evidence="2">PS312</strain>
    </source>
</reference>